<name>A0A5C5Z901_9BACT</name>
<evidence type="ECO:0000313" key="3">
    <source>
        <dbReference type="Proteomes" id="UP000315010"/>
    </source>
</evidence>
<comment type="caution">
    <text evidence="2">The sequence shown here is derived from an EMBL/GenBank/DDBJ whole genome shotgun (WGS) entry which is preliminary data.</text>
</comment>
<evidence type="ECO:0000313" key="2">
    <source>
        <dbReference type="EMBL" id="TWT83013.1"/>
    </source>
</evidence>
<sequence length="328" mass="36939">MKWRLLIAVLLDLSILDAASFAQRPPEEERLSSTRRPPQDDKLFSEGGVVRFQLIQGRLGLDAPRHRKGSDENREGGVLESISVTADRGLPSLHYVYQNKHQHLVLSVQEATHVQIESWLPQTSERSNLDQPEFGSIRWTIQRDSLTEHYVGPTLLHVRLQNSTVFDLHYGNLIERVLCGRSLAQINRDADATLINQIADSPAPSVDAITTCVDAFRSNRRATRTSAQKRLLSWGTPVVPVLQDALSDNLDAEQTARVKATIRKLRPMVEDTPRSLAALMRIDQKYWGFIAPSLDSQQIVTVNEHLQRVGLVQIESSTEPVRRIATRP</sequence>
<feature type="compositionally biased region" description="Basic and acidic residues" evidence="1">
    <location>
        <begin position="25"/>
        <end position="43"/>
    </location>
</feature>
<dbReference type="OrthoDB" id="244061at2"/>
<proteinExistence type="predicted"/>
<dbReference type="AlphaFoldDB" id="A0A5C5Z901"/>
<keyword evidence="3" id="KW-1185">Reference proteome</keyword>
<feature type="region of interest" description="Disordered" evidence="1">
    <location>
        <begin position="24"/>
        <end position="43"/>
    </location>
</feature>
<protein>
    <submittedName>
        <fullName evidence="2">Uncharacterized protein</fullName>
    </submittedName>
</protein>
<dbReference type="EMBL" id="SJPJ01000001">
    <property type="protein sequence ID" value="TWT83013.1"/>
    <property type="molecule type" value="Genomic_DNA"/>
</dbReference>
<accession>A0A5C5Z901</accession>
<reference evidence="2 3" key="1">
    <citation type="submission" date="2019-02" db="EMBL/GenBank/DDBJ databases">
        <title>Deep-cultivation of Planctomycetes and their phenomic and genomic characterization uncovers novel biology.</title>
        <authorList>
            <person name="Wiegand S."/>
            <person name="Jogler M."/>
            <person name="Boedeker C."/>
            <person name="Pinto D."/>
            <person name="Vollmers J."/>
            <person name="Rivas-Marin E."/>
            <person name="Kohn T."/>
            <person name="Peeters S.H."/>
            <person name="Heuer A."/>
            <person name="Rast P."/>
            <person name="Oberbeckmann S."/>
            <person name="Bunk B."/>
            <person name="Jeske O."/>
            <person name="Meyerdierks A."/>
            <person name="Storesund J.E."/>
            <person name="Kallscheuer N."/>
            <person name="Luecker S."/>
            <person name="Lage O.M."/>
            <person name="Pohl T."/>
            <person name="Merkel B.J."/>
            <person name="Hornburger P."/>
            <person name="Mueller R.-W."/>
            <person name="Bruemmer F."/>
            <person name="Labrenz M."/>
            <person name="Spormann A.M."/>
            <person name="Op Den Camp H."/>
            <person name="Overmann J."/>
            <person name="Amann R."/>
            <person name="Jetten M.S.M."/>
            <person name="Mascher T."/>
            <person name="Medema M.H."/>
            <person name="Devos D.P."/>
            <person name="Kaster A.-K."/>
            <person name="Ovreas L."/>
            <person name="Rohde M."/>
            <person name="Galperin M.Y."/>
            <person name="Jogler C."/>
        </authorList>
    </citation>
    <scope>NUCLEOTIDE SEQUENCE [LARGE SCALE GENOMIC DNA]</scope>
    <source>
        <strain evidence="2 3">CA13</strain>
    </source>
</reference>
<organism evidence="2 3">
    <name type="scientific">Novipirellula herctigrandis</name>
    <dbReference type="NCBI Taxonomy" id="2527986"/>
    <lineage>
        <taxon>Bacteria</taxon>
        <taxon>Pseudomonadati</taxon>
        <taxon>Planctomycetota</taxon>
        <taxon>Planctomycetia</taxon>
        <taxon>Pirellulales</taxon>
        <taxon>Pirellulaceae</taxon>
        <taxon>Novipirellula</taxon>
    </lineage>
</organism>
<evidence type="ECO:0000256" key="1">
    <source>
        <dbReference type="SAM" id="MobiDB-lite"/>
    </source>
</evidence>
<dbReference type="RefSeq" id="WP_146399889.1">
    <property type="nucleotide sequence ID" value="NZ_SJPJ01000001.1"/>
</dbReference>
<gene>
    <name evidence="2" type="ORF">CA13_44760</name>
</gene>
<dbReference type="Proteomes" id="UP000315010">
    <property type="component" value="Unassembled WGS sequence"/>
</dbReference>